<protein>
    <submittedName>
        <fullName evidence="2">Uncharacterized protein</fullName>
    </submittedName>
</protein>
<comment type="caution">
    <text evidence="2">The sequence shown here is derived from an EMBL/GenBank/DDBJ whole genome shotgun (WGS) entry which is preliminary data.</text>
</comment>
<feature type="transmembrane region" description="Helical" evidence="1">
    <location>
        <begin position="61"/>
        <end position="86"/>
    </location>
</feature>
<keyword evidence="3" id="KW-1185">Reference proteome</keyword>
<dbReference type="Proteomes" id="UP001432322">
    <property type="component" value="Unassembled WGS sequence"/>
</dbReference>
<dbReference type="AlphaFoldDB" id="A0AAV5V1R6"/>
<evidence type="ECO:0000256" key="1">
    <source>
        <dbReference type="SAM" id="Phobius"/>
    </source>
</evidence>
<dbReference type="InterPro" id="IPR036259">
    <property type="entry name" value="MFS_trans_sf"/>
</dbReference>
<keyword evidence="1" id="KW-0812">Transmembrane</keyword>
<organism evidence="2 3">
    <name type="scientific">Pristionchus fissidentatus</name>
    <dbReference type="NCBI Taxonomy" id="1538716"/>
    <lineage>
        <taxon>Eukaryota</taxon>
        <taxon>Metazoa</taxon>
        <taxon>Ecdysozoa</taxon>
        <taxon>Nematoda</taxon>
        <taxon>Chromadorea</taxon>
        <taxon>Rhabditida</taxon>
        <taxon>Rhabditina</taxon>
        <taxon>Diplogasteromorpha</taxon>
        <taxon>Diplogasteroidea</taxon>
        <taxon>Neodiplogasteridae</taxon>
        <taxon>Pristionchus</taxon>
    </lineage>
</organism>
<gene>
    <name evidence="2" type="ORF">PFISCL1PPCAC_4802</name>
</gene>
<dbReference type="SUPFAM" id="SSF103473">
    <property type="entry name" value="MFS general substrate transporter"/>
    <property type="match status" value="1"/>
</dbReference>
<keyword evidence="1" id="KW-1133">Transmembrane helix</keyword>
<proteinExistence type="predicted"/>
<feature type="non-terminal residue" evidence="2">
    <location>
        <position position="1"/>
    </location>
</feature>
<feature type="non-terminal residue" evidence="2">
    <location>
        <position position="88"/>
    </location>
</feature>
<evidence type="ECO:0000313" key="2">
    <source>
        <dbReference type="EMBL" id="GMT13505.1"/>
    </source>
</evidence>
<dbReference type="EMBL" id="BTSY01000002">
    <property type="protein sequence ID" value="GMT13505.1"/>
    <property type="molecule type" value="Genomic_DNA"/>
</dbReference>
<evidence type="ECO:0000313" key="3">
    <source>
        <dbReference type="Proteomes" id="UP001432322"/>
    </source>
</evidence>
<name>A0AAV5V1R6_9BILA</name>
<reference evidence="2" key="1">
    <citation type="submission" date="2023-10" db="EMBL/GenBank/DDBJ databases">
        <title>Genome assembly of Pristionchus species.</title>
        <authorList>
            <person name="Yoshida K."/>
            <person name="Sommer R.J."/>
        </authorList>
    </citation>
    <scope>NUCLEOTIDE SEQUENCE</scope>
    <source>
        <strain evidence="2">RS5133</strain>
    </source>
</reference>
<accession>A0AAV5V1R6</accession>
<sequence>DLDFRNDNSAWIHLPNFLHGAGHSLLQSSWRYRSVMQGVIILMEDVVLFFGPFYASRIFKAFSLSALWIVNVSVVGFGLIVFLATFKR</sequence>
<keyword evidence="1" id="KW-0472">Membrane</keyword>
<feature type="transmembrane region" description="Helical" evidence="1">
    <location>
        <begin position="35"/>
        <end position="55"/>
    </location>
</feature>